<dbReference type="InterPro" id="IPR035014">
    <property type="entry name" value="STKc_cGK"/>
</dbReference>
<feature type="binding site" evidence="14">
    <location>
        <begin position="379"/>
        <end position="387"/>
    </location>
    <ligand>
        <name>ATP</name>
        <dbReference type="ChEBI" id="CHEBI:30616"/>
    </ligand>
</feature>
<evidence type="ECO:0000259" key="19">
    <source>
        <dbReference type="PROSITE" id="PS51285"/>
    </source>
</evidence>
<dbReference type="GeneID" id="108739815"/>
<evidence type="ECO:0000256" key="3">
    <source>
        <dbReference type="ARBA" id="ARBA00022527"/>
    </source>
</evidence>
<dbReference type="SMART" id="SM00220">
    <property type="entry name" value="S_TKc"/>
    <property type="match status" value="1"/>
</dbReference>
<keyword evidence="6 12" id="KW-0547">Nucleotide-binding</keyword>
<dbReference type="GO" id="GO:0004692">
    <property type="term" value="F:cGMP-dependent protein kinase activity"/>
    <property type="evidence" value="ECO:0007669"/>
    <property type="project" value="UniProtKB-EC"/>
</dbReference>
<dbReference type="InterPro" id="IPR008271">
    <property type="entry name" value="Ser/Thr_kinase_AS"/>
</dbReference>
<evidence type="ECO:0000256" key="10">
    <source>
        <dbReference type="ARBA" id="ARBA00047298"/>
    </source>
</evidence>
<evidence type="ECO:0000256" key="14">
    <source>
        <dbReference type="PIRSR" id="PIRSR000559-2"/>
    </source>
</evidence>
<dbReference type="SUPFAM" id="SSF51206">
    <property type="entry name" value="cAMP-binding domain-like"/>
    <property type="match status" value="2"/>
</dbReference>
<keyword evidence="5 12" id="KW-0808">Transferase</keyword>
<evidence type="ECO:0000256" key="16">
    <source>
        <dbReference type="SAM" id="MobiDB-lite"/>
    </source>
</evidence>
<organism evidence="20 21">
    <name type="scientific">Agrilus planipennis</name>
    <name type="common">Emerald ash borer</name>
    <name type="synonym">Agrilus marcopoli</name>
    <dbReference type="NCBI Taxonomy" id="224129"/>
    <lineage>
        <taxon>Eukaryota</taxon>
        <taxon>Metazoa</taxon>
        <taxon>Ecdysozoa</taxon>
        <taxon>Arthropoda</taxon>
        <taxon>Hexapoda</taxon>
        <taxon>Insecta</taxon>
        <taxon>Pterygota</taxon>
        <taxon>Neoptera</taxon>
        <taxon>Endopterygota</taxon>
        <taxon>Coleoptera</taxon>
        <taxon>Polyphaga</taxon>
        <taxon>Elateriformia</taxon>
        <taxon>Buprestoidea</taxon>
        <taxon>Buprestidae</taxon>
        <taxon>Agrilinae</taxon>
        <taxon>Agrilus</taxon>
    </lineage>
</organism>
<evidence type="ECO:0000259" key="17">
    <source>
        <dbReference type="PROSITE" id="PS50011"/>
    </source>
</evidence>
<feature type="domain" description="AGC-kinase C-terminal" evidence="19">
    <location>
        <begin position="637"/>
        <end position="687"/>
    </location>
</feature>
<dbReference type="PROSITE" id="PS00108">
    <property type="entry name" value="PROTEIN_KINASE_ST"/>
    <property type="match status" value="1"/>
</dbReference>
<dbReference type="InterPro" id="IPR000719">
    <property type="entry name" value="Prot_kinase_dom"/>
</dbReference>
<sequence length="687" mass="78965">MLSCFFNSGPSKRWTLPKVPQENGTQNINGHYVKLTQDTITILHTTTNDSNSVSYQNGTSELQAAVETEEKASDVQERRSGVRAQTINTDDQNFTFEEIPKHKKSNEDEDLIRTAIASNGFLPNLLDGEKLQMIVDAMYPKEVKSKEIIIREGTEGHHMYVSASGVYEISIKGKNINNFNDNRVFGELAILYNAKRQATIRALKDGKLWVLDSEIYQKIMVQSAIQKRNELVQFLRNVPKLNKKSDEVLGLVSDLLRNEFFFTGMEIVREGDKGDKFYIITAGSVSVTKRNEGKVATLTRGQYFGERALLKEDCRQATVTADAPGVECLTLTRSHFVDYFGDIDPDFIPTTEEKQVVRTKLKREFEDIRLKDLIPIETLGVGGFGRVELVQHKTKKQLTFALKYLKKYEMVKQQQQQHTLNERNIQMSCESPFIVRLYNTFKDDKYLYFLMESCLGGDLWTLLQKQKTRRFEESVARFYTGCVLEAFAYLHERGIIYRDLKPENLLLDNRGYLKLTDFGFAKTLPLRGKTYTFAGTPEYVAPEIVLARGHDKATDYWAFGIFIYELLVGKTPFRSNDSSHMTTYNLILRGIDSMRFPEVISRPAQNLIKKLCKSMASERLGCQKDGAEDIRRHKWYLGFDWKKLRNRAIKAPIGINLRSNIDTQYFDKYQKDSDIPPDDHSPDFADF</sequence>
<dbReference type="Gene3D" id="1.10.510.10">
    <property type="entry name" value="Transferase(Phosphotransferase) domain 1"/>
    <property type="match status" value="1"/>
</dbReference>
<dbReference type="STRING" id="224129.A0A1W4WZR8"/>
<gene>
    <name evidence="21" type="primary">LOC108739815</name>
</gene>
<keyword evidence="4 12" id="KW-0140">cGMP</keyword>
<dbReference type="Proteomes" id="UP000192223">
    <property type="component" value="Unplaced"/>
</dbReference>
<feature type="binding site" evidence="14 15">
    <location>
        <position position="403"/>
    </location>
    <ligand>
        <name>ATP</name>
        <dbReference type="ChEBI" id="CHEBI:30616"/>
    </ligand>
</feature>
<dbReference type="Pfam" id="PF00027">
    <property type="entry name" value="cNMP_binding"/>
    <property type="match status" value="2"/>
</dbReference>
<dbReference type="Gene3D" id="3.30.200.20">
    <property type="entry name" value="Phosphorylase Kinase, domain 1"/>
    <property type="match status" value="1"/>
</dbReference>
<dbReference type="CDD" id="cd00038">
    <property type="entry name" value="CAP_ED"/>
    <property type="match status" value="2"/>
</dbReference>
<dbReference type="PROSITE" id="PS00888">
    <property type="entry name" value="CNMP_BINDING_1"/>
    <property type="match status" value="1"/>
</dbReference>
<keyword evidence="3 12" id="KW-0723">Serine/threonine-protein kinase</keyword>
<feature type="domain" description="Cyclic nucleotide-binding" evidence="18">
    <location>
        <begin position="122"/>
        <end position="237"/>
    </location>
</feature>
<dbReference type="InterPro" id="IPR017441">
    <property type="entry name" value="Protein_kinase_ATP_BS"/>
</dbReference>
<feature type="compositionally biased region" description="Polar residues" evidence="16">
    <location>
        <begin position="83"/>
        <end position="95"/>
    </location>
</feature>
<evidence type="ECO:0000256" key="15">
    <source>
        <dbReference type="PROSITE-ProRule" id="PRU10141"/>
    </source>
</evidence>
<dbReference type="InterPro" id="IPR018490">
    <property type="entry name" value="cNMP-bd_dom_sf"/>
</dbReference>
<dbReference type="InParanoid" id="A0A1W4WZR8"/>
<evidence type="ECO:0000256" key="2">
    <source>
        <dbReference type="ARBA" id="ARBA00012428"/>
    </source>
</evidence>
<name>A0A1W4WZR8_AGRPL</name>
<dbReference type="SMART" id="SM00100">
    <property type="entry name" value="cNMP"/>
    <property type="match status" value="2"/>
</dbReference>
<dbReference type="PROSITE" id="PS51285">
    <property type="entry name" value="AGC_KINASE_CTER"/>
    <property type="match status" value="1"/>
</dbReference>
<dbReference type="InterPro" id="IPR011009">
    <property type="entry name" value="Kinase-like_dom_sf"/>
</dbReference>
<dbReference type="SUPFAM" id="SSF56112">
    <property type="entry name" value="Protein kinase-like (PK-like)"/>
    <property type="match status" value="1"/>
</dbReference>
<comment type="similarity">
    <text evidence="1 12">Belongs to the protein kinase superfamily. AGC Ser/Thr protein kinase family. cGMP subfamily.</text>
</comment>
<feature type="domain" description="Cyclic nucleotide-binding" evidence="18">
    <location>
        <begin position="252"/>
        <end position="336"/>
    </location>
</feature>
<dbReference type="PROSITE" id="PS00889">
    <property type="entry name" value="CNMP_BINDING_2"/>
    <property type="match status" value="2"/>
</dbReference>
<evidence type="ECO:0000256" key="9">
    <source>
        <dbReference type="ARBA" id="ARBA00022992"/>
    </source>
</evidence>
<dbReference type="KEGG" id="apln:108739815"/>
<feature type="active site" description="Proton acceptor" evidence="13">
    <location>
        <position position="499"/>
    </location>
</feature>
<accession>A0A1W4WZR8</accession>
<dbReference type="InterPro" id="IPR000595">
    <property type="entry name" value="cNMP-bd_dom"/>
</dbReference>
<dbReference type="PANTHER" id="PTHR24353">
    <property type="entry name" value="CYCLIC NUCLEOTIDE-DEPENDENT PROTEIN KINASE"/>
    <property type="match status" value="1"/>
</dbReference>
<evidence type="ECO:0000256" key="8">
    <source>
        <dbReference type="ARBA" id="ARBA00022840"/>
    </source>
</evidence>
<dbReference type="Gene3D" id="2.60.120.10">
    <property type="entry name" value="Jelly Rolls"/>
    <property type="match status" value="2"/>
</dbReference>
<dbReference type="InterPro" id="IPR002374">
    <property type="entry name" value="cGMP_dep_kinase"/>
</dbReference>
<dbReference type="InterPro" id="IPR018488">
    <property type="entry name" value="cNMP-bd_CS"/>
</dbReference>
<evidence type="ECO:0000256" key="6">
    <source>
        <dbReference type="ARBA" id="ARBA00022741"/>
    </source>
</evidence>
<keyword evidence="9 12" id="KW-0142">cGMP-binding</keyword>
<evidence type="ECO:0000256" key="4">
    <source>
        <dbReference type="ARBA" id="ARBA00022535"/>
    </source>
</evidence>
<evidence type="ECO:0000256" key="13">
    <source>
        <dbReference type="PIRSR" id="PIRSR000559-1"/>
    </source>
</evidence>
<dbReference type="GO" id="GO:0005524">
    <property type="term" value="F:ATP binding"/>
    <property type="evidence" value="ECO:0007669"/>
    <property type="project" value="UniProtKB-UniRule"/>
</dbReference>
<keyword evidence="20" id="KW-1185">Reference proteome</keyword>
<dbReference type="CDD" id="cd05572">
    <property type="entry name" value="STKc_cGK"/>
    <property type="match status" value="1"/>
</dbReference>
<evidence type="ECO:0000256" key="1">
    <source>
        <dbReference type="ARBA" id="ARBA00006352"/>
    </source>
</evidence>
<keyword evidence="8 12" id="KW-0067">ATP-binding</keyword>
<reference evidence="21" key="1">
    <citation type="submission" date="2025-08" db="UniProtKB">
        <authorList>
            <consortium name="RefSeq"/>
        </authorList>
    </citation>
    <scope>IDENTIFICATION</scope>
    <source>
        <tissue evidence="21">Entire body</tissue>
    </source>
</reference>
<dbReference type="FunFam" id="2.60.120.10:FF:000072">
    <property type="entry name" value="cGMP-dependent protein kinase"/>
    <property type="match status" value="1"/>
</dbReference>
<dbReference type="GO" id="GO:0106310">
    <property type="term" value="F:protein serine kinase activity"/>
    <property type="evidence" value="ECO:0007669"/>
    <property type="project" value="RHEA"/>
</dbReference>
<evidence type="ECO:0000256" key="5">
    <source>
        <dbReference type="ARBA" id="ARBA00022679"/>
    </source>
</evidence>
<dbReference type="PROSITE" id="PS00107">
    <property type="entry name" value="PROTEIN_KINASE_ATP"/>
    <property type="match status" value="1"/>
</dbReference>
<dbReference type="InterPro" id="IPR014710">
    <property type="entry name" value="RmlC-like_jellyroll"/>
</dbReference>
<dbReference type="GO" id="GO:0030553">
    <property type="term" value="F:cGMP binding"/>
    <property type="evidence" value="ECO:0007669"/>
    <property type="project" value="UniProtKB-KW"/>
</dbReference>
<dbReference type="FunFam" id="1.10.510.10:FF:000210">
    <property type="entry name" value="Non-specific serine/threonine protein kinase"/>
    <property type="match status" value="1"/>
</dbReference>
<dbReference type="PIRSF" id="PIRSF000559">
    <property type="entry name" value="cGMP-dep_kinase"/>
    <property type="match status" value="1"/>
</dbReference>
<protein>
    <recommendedName>
        <fullName evidence="2 12">cGMP-dependent protein kinase</fullName>
        <ecNumber evidence="2 12">2.7.11.12</ecNumber>
    </recommendedName>
</protein>
<evidence type="ECO:0000256" key="11">
    <source>
        <dbReference type="ARBA" id="ARBA00047462"/>
    </source>
</evidence>
<dbReference type="PROSITE" id="PS50011">
    <property type="entry name" value="PROTEIN_KINASE_DOM"/>
    <property type="match status" value="1"/>
</dbReference>
<evidence type="ECO:0000256" key="7">
    <source>
        <dbReference type="ARBA" id="ARBA00022777"/>
    </source>
</evidence>
<dbReference type="PROSITE" id="PS50042">
    <property type="entry name" value="CNMP_BINDING_3"/>
    <property type="match status" value="2"/>
</dbReference>
<dbReference type="InterPro" id="IPR000961">
    <property type="entry name" value="AGC-kinase_C"/>
</dbReference>
<dbReference type="EC" id="2.7.11.12" evidence="2 12"/>
<dbReference type="Pfam" id="PF00069">
    <property type="entry name" value="Pkinase"/>
    <property type="match status" value="1"/>
</dbReference>
<evidence type="ECO:0000259" key="18">
    <source>
        <dbReference type="PROSITE" id="PS50042"/>
    </source>
</evidence>
<evidence type="ECO:0000256" key="12">
    <source>
        <dbReference type="PIRNR" id="PIRNR000559"/>
    </source>
</evidence>
<feature type="region of interest" description="Disordered" evidence="16">
    <location>
        <begin position="68"/>
        <end position="105"/>
    </location>
</feature>
<dbReference type="AlphaFoldDB" id="A0A1W4WZR8"/>
<comment type="catalytic activity">
    <reaction evidence="11">
        <text>L-seryl-[protein] + ATP = O-phospho-L-seryl-[protein] + ADP + H(+)</text>
        <dbReference type="Rhea" id="RHEA:17989"/>
        <dbReference type="Rhea" id="RHEA-COMP:9863"/>
        <dbReference type="Rhea" id="RHEA-COMP:11604"/>
        <dbReference type="ChEBI" id="CHEBI:15378"/>
        <dbReference type="ChEBI" id="CHEBI:29999"/>
        <dbReference type="ChEBI" id="CHEBI:30616"/>
        <dbReference type="ChEBI" id="CHEBI:83421"/>
        <dbReference type="ChEBI" id="CHEBI:456216"/>
        <dbReference type="EC" id="2.7.11.12"/>
    </reaction>
</comment>
<proteinExistence type="inferred from homology"/>
<dbReference type="OrthoDB" id="6723712at2759"/>
<comment type="catalytic activity">
    <reaction evidence="10 12">
        <text>L-threonyl-[protein] + ATP = O-phospho-L-threonyl-[protein] + ADP + H(+)</text>
        <dbReference type="Rhea" id="RHEA:46608"/>
        <dbReference type="Rhea" id="RHEA-COMP:11060"/>
        <dbReference type="Rhea" id="RHEA-COMP:11605"/>
        <dbReference type="ChEBI" id="CHEBI:15378"/>
        <dbReference type="ChEBI" id="CHEBI:30013"/>
        <dbReference type="ChEBI" id="CHEBI:30616"/>
        <dbReference type="ChEBI" id="CHEBI:61977"/>
        <dbReference type="ChEBI" id="CHEBI:456216"/>
        <dbReference type="EC" id="2.7.11.12"/>
    </reaction>
</comment>
<dbReference type="PANTHER" id="PTHR24353:SF144">
    <property type="match status" value="1"/>
</dbReference>
<feature type="domain" description="Protein kinase" evidence="17">
    <location>
        <begin position="373"/>
        <end position="636"/>
    </location>
</feature>
<evidence type="ECO:0000313" key="20">
    <source>
        <dbReference type="Proteomes" id="UP000192223"/>
    </source>
</evidence>
<feature type="compositionally biased region" description="Basic and acidic residues" evidence="16">
    <location>
        <begin position="68"/>
        <end position="80"/>
    </location>
</feature>
<dbReference type="RefSeq" id="XP_018329381.1">
    <property type="nucleotide sequence ID" value="XM_018473879.2"/>
</dbReference>
<evidence type="ECO:0000313" key="21">
    <source>
        <dbReference type="RefSeq" id="XP_018329381.1"/>
    </source>
</evidence>
<keyword evidence="7 12" id="KW-0418">Kinase</keyword>